<organism evidence="4 5">
    <name type="scientific">Diversispora epigaea</name>
    <dbReference type="NCBI Taxonomy" id="1348612"/>
    <lineage>
        <taxon>Eukaryota</taxon>
        <taxon>Fungi</taxon>
        <taxon>Fungi incertae sedis</taxon>
        <taxon>Mucoromycota</taxon>
        <taxon>Glomeromycotina</taxon>
        <taxon>Glomeromycetes</taxon>
        <taxon>Diversisporales</taxon>
        <taxon>Diversisporaceae</taxon>
        <taxon>Diversispora</taxon>
    </lineage>
</organism>
<dbReference type="STRING" id="1348612.A0A397HCM5"/>
<evidence type="ECO:0000259" key="3">
    <source>
        <dbReference type="PROSITE" id="PS51925"/>
    </source>
</evidence>
<accession>A0A397HCM5</accession>
<evidence type="ECO:0008006" key="6">
    <source>
        <dbReference type="Google" id="ProtNLM"/>
    </source>
</evidence>
<dbReference type="PROSITE" id="PS50890">
    <property type="entry name" value="PUA"/>
    <property type="match status" value="1"/>
</dbReference>
<dbReference type="PROSITE" id="PS51925">
    <property type="entry name" value="SWIB_MDM2"/>
    <property type="match status" value="1"/>
</dbReference>
<name>A0A397HCM5_9GLOM</name>
<dbReference type="InterPro" id="IPR036877">
    <property type="entry name" value="SUI1_dom_sf"/>
</dbReference>
<dbReference type="InterPro" id="IPR048248">
    <property type="entry name" value="PUA_eIF2d-like"/>
</dbReference>
<dbReference type="CDD" id="cd21156">
    <property type="entry name" value="PUA_eIF2d-like"/>
    <property type="match status" value="1"/>
</dbReference>
<dbReference type="SUPFAM" id="SSF88697">
    <property type="entry name" value="PUA domain-like"/>
    <property type="match status" value="1"/>
</dbReference>
<feature type="domain" description="DM2" evidence="3">
    <location>
        <begin position="355"/>
        <end position="438"/>
    </location>
</feature>
<dbReference type="CDD" id="cd11608">
    <property type="entry name" value="eIF2D_C"/>
    <property type="match status" value="1"/>
</dbReference>
<dbReference type="InterPro" id="IPR003121">
    <property type="entry name" value="SWIB_MDM2_domain"/>
</dbReference>
<dbReference type="PROSITE" id="PS50296">
    <property type="entry name" value="SUI1"/>
    <property type="match status" value="1"/>
</dbReference>
<sequence>MFKKPIANIKPYSPLRSSDRRKFREELIKHYPILENVENKSSDTSCNLLVPEHIQKANIGTHNGHLGVLYVDEFKQPLWVRLDKDRNEILIPSVYTLWKHPNMLPKIPTFTAVISKLISGANFMIPGIAFPPEGLPDVKEGELVSIVIRGYNIPLAVGIMNVPTNTLERGSTRKGIAVTILHISQDHLWTIGDKSLPPDMDEVQEDQSVENEEEIEEISNENKEITEFTIEDIDNILQASFYQALTEKLTPSGILPITSSQFYSEYILPSRPVGNENIDVKKSSYKQVIKFLKVMEKKGIIGLKVRQGDTLLTKVNWESEELQTFRSHKSIEKAASAKLNETCMDENLDKIQIIEIYKPKGAIAEFFEKQGKIKENFYEFKEIRTIIFDYINLNKLMDKKNRRYIVLDENLREMLVTKKAEVVPVTLTRNDLVQYIMERMDEYHLVTFPKNEPEFRKGSPKCIQILEERRTYNKIATIIRGFEEYGFSSNELSEPLKQLCASSVSVTQNQYSSPKKPLYEIMIQGPHTKHVINHLVNKKGFPEKYIQITASKKGKNNNNKGGGGDGK</sequence>
<feature type="domain" description="SUI1" evidence="2">
    <location>
        <begin position="463"/>
        <end position="539"/>
    </location>
</feature>
<protein>
    <recommendedName>
        <fullName evidence="6">SUI1 domain-containing protein</fullName>
    </recommendedName>
</protein>
<dbReference type="Gene3D" id="1.10.245.10">
    <property type="entry name" value="SWIB/MDM2 domain"/>
    <property type="match status" value="1"/>
</dbReference>
<evidence type="ECO:0000313" key="4">
    <source>
        <dbReference type="EMBL" id="RHZ59364.1"/>
    </source>
</evidence>
<dbReference type="InterPro" id="IPR041366">
    <property type="entry name" value="Pre-PUA"/>
</dbReference>
<evidence type="ECO:0000313" key="5">
    <source>
        <dbReference type="Proteomes" id="UP000266861"/>
    </source>
</evidence>
<dbReference type="PANTHER" id="PTHR12217:SF4">
    <property type="entry name" value="EUKARYOTIC TRANSLATION INITIATION FACTOR 2D"/>
    <property type="match status" value="1"/>
</dbReference>
<dbReference type="SUPFAM" id="SSF55159">
    <property type="entry name" value="eIF1-like"/>
    <property type="match status" value="1"/>
</dbReference>
<comment type="caution">
    <text evidence="4">The sequence shown here is derived from an EMBL/GenBank/DDBJ whole genome shotgun (WGS) entry which is preliminary data.</text>
</comment>
<dbReference type="Pfam" id="PF01253">
    <property type="entry name" value="SUI1"/>
    <property type="match status" value="1"/>
</dbReference>
<dbReference type="Pfam" id="PF26291">
    <property type="entry name" value="SWIB_eIF2D"/>
    <property type="match status" value="1"/>
</dbReference>
<dbReference type="GO" id="GO:0003743">
    <property type="term" value="F:translation initiation factor activity"/>
    <property type="evidence" value="ECO:0007669"/>
    <property type="project" value="InterPro"/>
</dbReference>
<dbReference type="InterPro" id="IPR036885">
    <property type="entry name" value="SWIB_MDM2_dom_sf"/>
</dbReference>
<evidence type="ECO:0000259" key="2">
    <source>
        <dbReference type="PROSITE" id="PS50296"/>
    </source>
</evidence>
<dbReference type="Gene3D" id="3.10.400.20">
    <property type="match status" value="1"/>
</dbReference>
<dbReference type="Proteomes" id="UP000266861">
    <property type="component" value="Unassembled WGS sequence"/>
</dbReference>
<dbReference type="InterPro" id="IPR058886">
    <property type="entry name" value="SWIB_eIF2D"/>
</dbReference>
<dbReference type="Pfam" id="PF17832">
    <property type="entry name" value="Pre-PUA"/>
    <property type="match status" value="1"/>
</dbReference>
<dbReference type="SUPFAM" id="SSF47592">
    <property type="entry name" value="SWIB/MDM2 domain"/>
    <property type="match status" value="1"/>
</dbReference>
<dbReference type="GO" id="GO:0001731">
    <property type="term" value="P:formation of translation preinitiation complex"/>
    <property type="evidence" value="ECO:0007669"/>
    <property type="project" value="InterPro"/>
</dbReference>
<dbReference type="InterPro" id="IPR015947">
    <property type="entry name" value="PUA-like_sf"/>
</dbReference>
<dbReference type="PANTHER" id="PTHR12217">
    <property type="entry name" value="EUKARYOTIC TRANSLATION INITIATION FACTOR 2D"/>
    <property type="match status" value="1"/>
</dbReference>
<keyword evidence="5" id="KW-1185">Reference proteome</keyword>
<proteinExistence type="inferred from homology"/>
<dbReference type="EMBL" id="PQFF01000330">
    <property type="protein sequence ID" value="RHZ59364.1"/>
    <property type="molecule type" value="Genomic_DNA"/>
</dbReference>
<comment type="similarity">
    <text evidence="1">Belongs to the eIF2D family.</text>
</comment>
<dbReference type="Pfam" id="PF26292">
    <property type="entry name" value="PUA_elF2D"/>
    <property type="match status" value="1"/>
</dbReference>
<dbReference type="Gene3D" id="3.30.780.10">
    <property type="entry name" value="SUI1-like domain"/>
    <property type="match status" value="1"/>
</dbReference>
<dbReference type="InterPro" id="IPR001950">
    <property type="entry name" value="SUI1"/>
</dbReference>
<dbReference type="OrthoDB" id="199771at2759"/>
<dbReference type="InterPro" id="IPR039757">
    <property type="entry name" value="EIF2D"/>
</dbReference>
<reference evidence="4 5" key="1">
    <citation type="submission" date="2018-08" db="EMBL/GenBank/DDBJ databases">
        <title>Genome and evolution of the arbuscular mycorrhizal fungus Diversispora epigaea (formerly Glomus versiforme) and its bacterial endosymbionts.</title>
        <authorList>
            <person name="Sun X."/>
            <person name="Fei Z."/>
            <person name="Harrison M."/>
        </authorList>
    </citation>
    <scope>NUCLEOTIDE SEQUENCE [LARGE SCALE GENOMIC DNA]</scope>
    <source>
        <strain evidence="4 5">IT104</strain>
    </source>
</reference>
<dbReference type="InterPro" id="IPR057429">
    <property type="entry name" value="WH_eIF2D"/>
</dbReference>
<gene>
    <name evidence="4" type="ORF">Glove_364g27</name>
</gene>
<evidence type="ECO:0000256" key="1">
    <source>
        <dbReference type="ARBA" id="ARBA00010359"/>
    </source>
</evidence>
<dbReference type="Pfam" id="PF25304">
    <property type="entry name" value="WHD_eIF2D"/>
    <property type="match status" value="1"/>
</dbReference>
<dbReference type="AlphaFoldDB" id="A0A397HCM5"/>
<dbReference type="InterPro" id="IPR039759">
    <property type="entry name" value="eIF2D_SUI1"/>
</dbReference>